<dbReference type="Proteomes" id="UP001168821">
    <property type="component" value="Unassembled WGS sequence"/>
</dbReference>
<gene>
    <name evidence="1" type="ORF">Zmor_003748</name>
</gene>
<organism evidence="1 2">
    <name type="scientific">Zophobas morio</name>
    <dbReference type="NCBI Taxonomy" id="2755281"/>
    <lineage>
        <taxon>Eukaryota</taxon>
        <taxon>Metazoa</taxon>
        <taxon>Ecdysozoa</taxon>
        <taxon>Arthropoda</taxon>
        <taxon>Hexapoda</taxon>
        <taxon>Insecta</taxon>
        <taxon>Pterygota</taxon>
        <taxon>Neoptera</taxon>
        <taxon>Endopterygota</taxon>
        <taxon>Coleoptera</taxon>
        <taxon>Polyphaga</taxon>
        <taxon>Cucujiformia</taxon>
        <taxon>Tenebrionidae</taxon>
        <taxon>Zophobas</taxon>
    </lineage>
</organism>
<evidence type="ECO:0000313" key="2">
    <source>
        <dbReference type="Proteomes" id="UP001168821"/>
    </source>
</evidence>
<proteinExistence type="predicted"/>
<accession>A0AA38HSS3</accession>
<comment type="caution">
    <text evidence="1">The sequence shown here is derived from an EMBL/GenBank/DDBJ whole genome shotgun (WGS) entry which is preliminary data.</text>
</comment>
<evidence type="ECO:0000313" key="1">
    <source>
        <dbReference type="EMBL" id="KAJ3640454.1"/>
    </source>
</evidence>
<dbReference type="EMBL" id="JALNTZ010000010">
    <property type="protein sequence ID" value="KAJ3640454.1"/>
    <property type="molecule type" value="Genomic_DNA"/>
</dbReference>
<dbReference type="PANTHER" id="PTHR33198">
    <property type="entry name" value="ANK_REP_REGION DOMAIN-CONTAINING PROTEIN-RELATED"/>
    <property type="match status" value="1"/>
</dbReference>
<reference evidence="1" key="1">
    <citation type="journal article" date="2023" name="G3 (Bethesda)">
        <title>Whole genome assemblies of Zophobas morio and Tenebrio molitor.</title>
        <authorList>
            <person name="Kaur S."/>
            <person name="Stinson S.A."/>
            <person name="diCenzo G.C."/>
        </authorList>
    </citation>
    <scope>NUCLEOTIDE SEQUENCE</scope>
    <source>
        <strain evidence="1">QUZm001</strain>
    </source>
</reference>
<dbReference type="AlphaFoldDB" id="A0AA38HSS3"/>
<protein>
    <recommendedName>
        <fullName evidence="3">Retrotransposon gag domain-containing protein</fullName>
    </recommendedName>
</protein>
<keyword evidence="2" id="KW-1185">Reference proteome</keyword>
<sequence>MGEQRGIAPMRMEGNLAENWATWRSRFNNYLTASEVSKKDQTIQCAQLLHYIGEEGFKIYTTFQFADGEAGKLSVLMEKFEAHFVPKENLSYERYKFFSYRQQGNQAFEQFVTELKKQAQKCAFDTLEDSLIKSMIICGVTNSTMRERLLQDDSLSLQKAIDPDFEIGAEKKSIKAYCK</sequence>
<evidence type="ECO:0008006" key="3">
    <source>
        <dbReference type="Google" id="ProtNLM"/>
    </source>
</evidence>
<name>A0AA38HSS3_9CUCU</name>